<accession>A0AAU9QTD5</accession>
<organism evidence="1 2">
    <name type="scientific">Vibrio jasicida</name>
    <dbReference type="NCBI Taxonomy" id="766224"/>
    <lineage>
        <taxon>Bacteria</taxon>
        <taxon>Pseudomonadati</taxon>
        <taxon>Pseudomonadota</taxon>
        <taxon>Gammaproteobacteria</taxon>
        <taxon>Vibrionales</taxon>
        <taxon>Vibrionaceae</taxon>
        <taxon>Vibrio</taxon>
    </lineage>
</organism>
<proteinExistence type="predicted"/>
<dbReference type="Proteomes" id="UP001295462">
    <property type="component" value="Unassembled WGS sequence"/>
</dbReference>
<comment type="caution">
    <text evidence="1">The sequence shown here is derived from an EMBL/GenBank/DDBJ whole genome shotgun (WGS) entry which is preliminary data.</text>
</comment>
<sequence length="48" mass="5691">MNVTGDLVEFTSHLERLQYAISFIIQSTKFKWIGYGRNSWCKWTFNSS</sequence>
<evidence type="ECO:0000313" key="1">
    <source>
        <dbReference type="EMBL" id="CAH1601248.1"/>
    </source>
</evidence>
<reference evidence="1" key="1">
    <citation type="submission" date="2022-01" db="EMBL/GenBank/DDBJ databases">
        <authorList>
            <person name="Lagorce A."/>
        </authorList>
    </citation>
    <scope>NUCLEOTIDE SEQUENCE</scope>
    <source>
        <strain evidence="1">Th15_F1_A12</strain>
    </source>
</reference>
<name>A0AAU9QTD5_9VIBR</name>
<protein>
    <recommendedName>
        <fullName evidence="3">Branched-chain amino acid aminotransferase</fullName>
    </recommendedName>
</protein>
<evidence type="ECO:0008006" key="3">
    <source>
        <dbReference type="Google" id="ProtNLM"/>
    </source>
</evidence>
<gene>
    <name evidence="1" type="ORF">THF1A12_480010</name>
</gene>
<evidence type="ECO:0000313" key="2">
    <source>
        <dbReference type="Proteomes" id="UP001295462"/>
    </source>
</evidence>
<dbReference type="EMBL" id="CAKMUD010000103">
    <property type="protein sequence ID" value="CAH1601248.1"/>
    <property type="molecule type" value="Genomic_DNA"/>
</dbReference>
<dbReference type="AlphaFoldDB" id="A0AAU9QTD5"/>